<evidence type="ECO:0000259" key="2">
    <source>
        <dbReference type="SMART" id="SM00574"/>
    </source>
</evidence>
<reference evidence="3" key="1">
    <citation type="journal article" date="2017" name="Nature">
        <title>The genome of Chenopodium quinoa.</title>
        <authorList>
            <person name="Jarvis D.E."/>
            <person name="Ho Y.S."/>
            <person name="Lightfoot D.J."/>
            <person name="Schmoeckel S.M."/>
            <person name="Li B."/>
            <person name="Borm T.J.A."/>
            <person name="Ohyanagi H."/>
            <person name="Mineta K."/>
            <person name="Michell C.T."/>
            <person name="Saber N."/>
            <person name="Kharbatia N.M."/>
            <person name="Rupper R.R."/>
            <person name="Sharp A.R."/>
            <person name="Dally N."/>
            <person name="Boughton B.A."/>
            <person name="Woo Y.H."/>
            <person name="Gao G."/>
            <person name="Schijlen E.G.W.M."/>
            <person name="Guo X."/>
            <person name="Momin A.A."/>
            <person name="Negrao S."/>
            <person name="Al-Babili S."/>
            <person name="Gehring C."/>
            <person name="Roessner U."/>
            <person name="Jung C."/>
            <person name="Murphy K."/>
            <person name="Arold S.T."/>
            <person name="Gojobori T."/>
            <person name="van der Linden C.G."/>
            <person name="van Loo E.N."/>
            <person name="Jellen E.N."/>
            <person name="Maughan P.J."/>
            <person name="Tester M."/>
        </authorList>
    </citation>
    <scope>NUCLEOTIDE SEQUENCE [LARGE SCALE GENOMIC DNA]</scope>
    <source>
        <strain evidence="3">cv. PI 614886</strain>
    </source>
</reference>
<dbReference type="AlphaFoldDB" id="A0A803NE35"/>
<dbReference type="EnsemblPlants" id="AUR62044382-RA">
    <property type="protein sequence ID" value="AUR62044382-RA:cds"/>
    <property type="gene ID" value="AUR62044382"/>
</dbReference>
<protein>
    <recommendedName>
        <fullName evidence="2">POX domain-containing protein</fullName>
    </recommendedName>
</protein>
<dbReference type="InterPro" id="IPR006563">
    <property type="entry name" value="POX_dom"/>
</dbReference>
<dbReference type="Gramene" id="AUR62044382-RA">
    <property type="protein sequence ID" value="AUR62044382-RA:cds"/>
    <property type="gene ID" value="AUR62044382"/>
</dbReference>
<dbReference type="Proteomes" id="UP000596660">
    <property type="component" value="Unplaced"/>
</dbReference>
<proteinExistence type="predicted"/>
<evidence type="ECO:0000313" key="4">
    <source>
        <dbReference type="Proteomes" id="UP000596660"/>
    </source>
</evidence>
<dbReference type="Pfam" id="PF07526">
    <property type="entry name" value="POX"/>
    <property type="match status" value="1"/>
</dbReference>
<keyword evidence="4" id="KW-1185">Reference proteome</keyword>
<feature type="domain" description="POX" evidence="2">
    <location>
        <begin position="272"/>
        <end position="392"/>
    </location>
</feature>
<evidence type="ECO:0000256" key="1">
    <source>
        <dbReference type="SAM" id="MobiDB-lite"/>
    </source>
</evidence>
<dbReference type="SMART" id="SM00574">
    <property type="entry name" value="POX"/>
    <property type="match status" value="1"/>
</dbReference>
<reference evidence="3" key="2">
    <citation type="submission" date="2021-03" db="UniProtKB">
        <authorList>
            <consortium name="EnsemblPlants"/>
        </authorList>
    </citation>
    <scope>IDENTIFICATION</scope>
</reference>
<name>A0A803NE35_CHEQI</name>
<accession>A0A803NE35</accession>
<organism evidence="3 4">
    <name type="scientific">Chenopodium quinoa</name>
    <name type="common">Quinoa</name>
    <dbReference type="NCBI Taxonomy" id="63459"/>
    <lineage>
        <taxon>Eukaryota</taxon>
        <taxon>Viridiplantae</taxon>
        <taxon>Streptophyta</taxon>
        <taxon>Embryophyta</taxon>
        <taxon>Tracheophyta</taxon>
        <taxon>Spermatophyta</taxon>
        <taxon>Magnoliopsida</taxon>
        <taxon>eudicotyledons</taxon>
        <taxon>Gunneridae</taxon>
        <taxon>Pentapetalae</taxon>
        <taxon>Caryophyllales</taxon>
        <taxon>Chenopodiaceae</taxon>
        <taxon>Chenopodioideae</taxon>
        <taxon>Atripliceae</taxon>
        <taxon>Chenopodium</taxon>
    </lineage>
</organism>
<evidence type="ECO:0000313" key="3">
    <source>
        <dbReference type="EnsemblPlants" id="AUR62044382-RA:cds"/>
    </source>
</evidence>
<sequence>MDSEPHMQLDLPSCIPTVIDGMPQSLSESQFRTAFYQLHSQNDSMLGLPLLPSFQGQSFKDMHADKTVCFDGLINRGNFNYEERCLGDASFTSGSLPTILASRNGFNNDANNSIISLQQEVPSESLRAMFSGGCSYASSSSIPTTLNSGYDGSFGDVNDKWDHNRFLMQQEMNWRPSTSELEPIRFNGSQVANNEWVLPSSTHVCTSHPYGTSRSHNELSLSLATCEPSLPSDLSCSGVINSSQSQTRLGSEHKSHRSKELSLGSTSKNRPVQFPPVTPGSRYVSVMQQILSENLNHPFSNNFFDPGASFKNTNEFHDNDGLFEVPAGSSKRSQMLALLQMVDDRYNRCLDEIHMVISAFHAATELDPQLHSCFALQTISFFYKNLRERISNQILAMGMDNGNAREKWDNH</sequence>
<feature type="region of interest" description="Disordered" evidence="1">
    <location>
        <begin position="245"/>
        <end position="275"/>
    </location>
</feature>